<evidence type="ECO:0000313" key="6">
    <source>
        <dbReference type="EMBL" id="MBB6629374.1"/>
    </source>
</evidence>
<dbReference type="InterPro" id="IPR043146">
    <property type="entry name" value="Penicillin_amidase_N_B-knob"/>
</dbReference>
<evidence type="ECO:0000256" key="2">
    <source>
        <dbReference type="ARBA" id="ARBA00022801"/>
    </source>
</evidence>
<dbReference type="Gene3D" id="2.30.120.10">
    <property type="match status" value="1"/>
</dbReference>
<organism evidence="6 7">
    <name type="scientific">Nocardioides luti</name>
    <dbReference type="NCBI Taxonomy" id="2761101"/>
    <lineage>
        <taxon>Bacteria</taxon>
        <taxon>Bacillati</taxon>
        <taxon>Actinomycetota</taxon>
        <taxon>Actinomycetes</taxon>
        <taxon>Propionibacteriales</taxon>
        <taxon>Nocardioidaceae</taxon>
        <taxon>Nocardioides</taxon>
    </lineage>
</organism>
<dbReference type="RefSeq" id="WP_185254337.1">
    <property type="nucleotide sequence ID" value="NZ_JACKXE010000001.1"/>
</dbReference>
<dbReference type="PANTHER" id="PTHR34218:SF4">
    <property type="entry name" value="ACYL-HOMOSERINE LACTONE ACYLASE QUIP"/>
    <property type="match status" value="1"/>
</dbReference>
<accession>A0A7X0RLP4</accession>
<dbReference type="InterPro" id="IPR023343">
    <property type="entry name" value="Penicillin_amidase_dom1"/>
</dbReference>
<feature type="signal peptide" evidence="5">
    <location>
        <begin position="1"/>
        <end position="18"/>
    </location>
</feature>
<dbReference type="Gene3D" id="1.10.439.10">
    <property type="entry name" value="Penicillin Amidohydrolase, domain 1"/>
    <property type="match status" value="1"/>
</dbReference>
<dbReference type="InterPro" id="IPR002692">
    <property type="entry name" value="S45"/>
</dbReference>
<evidence type="ECO:0000313" key="7">
    <source>
        <dbReference type="Proteomes" id="UP000523955"/>
    </source>
</evidence>
<sequence length="909" mass="97142">MRRTACAAAVLAAATALAGLTPIAAGSAAPAAAGDDPYGRLYNILPPGSNGTTTATDLLQLGGSTTATPTTPKNFADQLEMYDGLTKVDPSAITHADIERLFKTENFTPDEVVSTSTPRDDVTIQRDRFGVPFINGTTFEGVEFGAGYASTEDRMFLMDVLRHTGQARLAEFAGDTPGNVAMDRAQLASAYYTPEEATAQIDRAAANAGPAGPKLIAAVDAYLEGVNAAQDAMCPTVAAPSCPVEYAALQKQPEPWTRADIVYVASLVGGIFGKGGGHEVQNAAWLQALTKKFGPRKARTVYDDLREKNDPEAPSTSEIRTPYETGGIKPGKPGVALPDVGGKTAPGSGDPTSRSAAVPAAPRGAGSGAGTIDLPDGTTIDLALERHGMSNAVLLDAAHSATGKPLAVMGPQTGYYAPQLLTEEVLNGPGIQARGVAFAGTNLFVQLGRGVDYAWSATSAGSDNVDTVVERLCNEDGSKPTVDSTSYRVGKACRPIQQFTHSETTTPGAGSQNPPKTYEFQVLRTRHGLVQERTTVHGKPVAIVLQRSTYGHEVDSVLGFQELNDPGFVTDAESFQRASSDIDYTFNWFYADDQDISYYSSGLLPKRANGVDSDLPRWGARKYDWKGWLSYAGHAQQTNPKRGYLVSWNNKPAPGFGAADDNFSYGSVYRSLALEKRLQAQLRRGKLTIEQMVGVMSGGATADSRAASTLPLLLRVIGKDPRTAAARTLLKAWVADGAERVDRDRDGAYAHQAAIALFDDWWEHGRKSVAYTVLRGGLGSKLVHQLPQKLDDHPRQGIGSSFNGVAWYGYVNKELRSVLGQRVAAPYDVSYCGRGKRAACRSALRASLAAAVTRMLKEQGVTKVGDLTYDKSEDDIRSVTAGVVGVRPIDWQNRPTFQQVVEFTGHRPR</sequence>
<keyword evidence="7" id="KW-1185">Reference proteome</keyword>
<keyword evidence="2" id="KW-0378">Hydrolase</keyword>
<dbReference type="Gene3D" id="3.60.20.10">
    <property type="entry name" value="Glutamine Phosphoribosylpyrophosphate, subunit 1, domain 1"/>
    <property type="match status" value="1"/>
</dbReference>
<keyword evidence="3" id="KW-0865">Zymogen</keyword>
<dbReference type="AlphaFoldDB" id="A0A7X0RLP4"/>
<dbReference type="InterPro" id="IPR029055">
    <property type="entry name" value="Ntn_hydrolases_N"/>
</dbReference>
<dbReference type="Proteomes" id="UP000523955">
    <property type="component" value="Unassembled WGS sequence"/>
</dbReference>
<dbReference type="Gene3D" id="1.10.287.150">
    <property type="match status" value="1"/>
</dbReference>
<feature type="chain" id="PRO_5038667021" evidence="5">
    <location>
        <begin position="19"/>
        <end position="909"/>
    </location>
</feature>
<comment type="similarity">
    <text evidence="1">Belongs to the peptidase S45 family.</text>
</comment>
<evidence type="ECO:0000256" key="3">
    <source>
        <dbReference type="ARBA" id="ARBA00023145"/>
    </source>
</evidence>
<evidence type="ECO:0000256" key="1">
    <source>
        <dbReference type="ARBA" id="ARBA00006586"/>
    </source>
</evidence>
<name>A0A7X0RLP4_9ACTN</name>
<feature type="region of interest" description="Disordered" evidence="4">
    <location>
        <begin position="300"/>
        <end position="375"/>
    </location>
</feature>
<dbReference type="GO" id="GO:0016811">
    <property type="term" value="F:hydrolase activity, acting on carbon-nitrogen (but not peptide) bonds, in linear amides"/>
    <property type="evidence" value="ECO:0007669"/>
    <property type="project" value="InterPro"/>
</dbReference>
<gene>
    <name evidence="6" type="ORF">H5V45_18755</name>
</gene>
<comment type="caution">
    <text evidence="6">The sequence shown here is derived from an EMBL/GenBank/DDBJ whole genome shotgun (WGS) entry which is preliminary data.</text>
</comment>
<feature type="compositionally biased region" description="Basic and acidic residues" evidence="4">
    <location>
        <begin position="300"/>
        <end position="311"/>
    </location>
</feature>
<dbReference type="InterPro" id="IPR043147">
    <property type="entry name" value="Penicillin_amidase_A-knob"/>
</dbReference>
<evidence type="ECO:0000256" key="4">
    <source>
        <dbReference type="SAM" id="MobiDB-lite"/>
    </source>
</evidence>
<dbReference type="Pfam" id="PF01804">
    <property type="entry name" value="Penicil_amidase"/>
    <property type="match status" value="1"/>
</dbReference>
<evidence type="ECO:0000256" key="5">
    <source>
        <dbReference type="SAM" id="SignalP"/>
    </source>
</evidence>
<protein>
    <submittedName>
        <fullName evidence="6">Penicillin acylase family protein</fullName>
    </submittedName>
</protein>
<dbReference type="SUPFAM" id="SSF56235">
    <property type="entry name" value="N-terminal nucleophile aminohydrolases (Ntn hydrolases)"/>
    <property type="match status" value="1"/>
</dbReference>
<dbReference type="PANTHER" id="PTHR34218">
    <property type="entry name" value="PEPTIDASE S45 PENICILLIN AMIDASE"/>
    <property type="match status" value="1"/>
</dbReference>
<reference evidence="6 7" key="1">
    <citation type="submission" date="2020-08" db="EMBL/GenBank/DDBJ databases">
        <authorList>
            <person name="Seo M.-J."/>
        </authorList>
    </citation>
    <scope>NUCLEOTIDE SEQUENCE [LARGE SCALE GENOMIC DNA]</scope>
    <source>
        <strain evidence="6 7">KIGAM211</strain>
    </source>
</reference>
<proteinExistence type="inferred from homology"/>
<feature type="compositionally biased region" description="Low complexity" evidence="4">
    <location>
        <begin position="353"/>
        <end position="364"/>
    </location>
</feature>
<dbReference type="GO" id="GO:0017000">
    <property type="term" value="P:antibiotic biosynthetic process"/>
    <property type="evidence" value="ECO:0007669"/>
    <property type="project" value="InterPro"/>
</dbReference>
<dbReference type="EMBL" id="JACKXE010000001">
    <property type="protein sequence ID" value="MBB6629374.1"/>
    <property type="molecule type" value="Genomic_DNA"/>
</dbReference>
<dbReference type="Gene3D" id="1.10.1400.10">
    <property type="match status" value="1"/>
</dbReference>
<keyword evidence="5" id="KW-0732">Signal</keyword>